<dbReference type="SMART" id="SM00342">
    <property type="entry name" value="HTH_ARAC"/>
    <property type="match status" value="1"/>
</dbReference>
<dbReference type="InterPro" id="IPR001789">
    <property type="entry name" value="Sig_transdc_resp-reg_receiver"/>
</dbReference>
<evidence type="ECO:0000313" key="11">
    <source>
        <dbReference type="EMBL" id="SUM45685.1"/>
    </source>
</evidence>
<dbReference type="PANTHER" id="PTHR42713:SF3">
    <property type="entry name" value="TRANSCRIPTIONAL REGULATORY PROTEIN HPTR"/>
    <property type="match status" value="1"/>
</dbReference>
<dbReference type="STRING" id="1141106.GCA_000308095_01144"/>
<organism evidence="11 12">
    <name type="scientific">Staphylococcus intermedius NCTC 11048</name>
    <dbReference type="NCBI Taxonomy" id="1141106"/>
    <lineage>
        <taxon>Bacteria</taxon>
        <taxon>Bacillati</taxon>
        <taxon>Bacillota</taxon>
        <taxon>Bacilli</taxon>
        <taxon>Bacillales</taxon>
        <taxon>Staphylococcaceae</taxon>
        <taxon>Staphylococcus</taxon>
        <taxon>Staphylococcus intermedius group</taxon>
    </lineage>
</organism>
<dbReference type="Gene3D" id="3.40.50.2300">
    <property type="match status" value="1"/>
</dbReference>
<name>A0A380G3U1_STAIN</name>
<evidence type="ECO:0000256" key="4">
    <source>
        <dbReference type="ARBA" id="ARBA00023012"/>
    </source>
</evidence>
<dbReference type="SMART" id="SM00448">
    <property type="entry name" value="REC"/>
    <property type="match status" value="1"/>
</dbReference>
<dbReference type="OrthoDB" id="9780153at2"/>
<dbReference type="InterPro" id="IPR051552">
    <property type="entry name" value="HptR"/>
</dbReference>
<dbReference type="Pfam" id="PF12833">
    <property type="entry name" value="HTH_18"/>
    <property type="match status" value="1"/>
</dbReference>
<dbReference type="InterPro" id="IPR018060">
    <property type="entry name" value="HTH_AraC"/>
</dbReference>
<proteinExistence type="predicted"/>
<dbReference type="Proteomes" id="UP000255549">
    <property type="component" value="Unassembled WGS sequence"/>
</dbReference>
<feature type="domain" description="Response regulatory" evidence="10">
    <location>
        <begin position="3"/>
        <end position="118"/>
    </location>
</feature>
<keyword evidence="3 8" id="KW-0597">Phosphoprotein</keyword>
<feature type="modified residue" description="4-aspartylphosphate" evidence="8">
    <location>
        <position position="55"/>
    </location>
</feature>
<dbReference type="SUPFAM" id="SSF52172">
    <property type="entry name" value="CheY-like"/>
    <property type="match status" value="1"/>
</dbReference>
<dbReference type="Gene3D" id="1.10.10.60">
    <property type="entry name" value="Homeodomain-like"/>
    <property type="match status" value="2"/>
</dbReference>
<keyword evidence="4" id="KW-0902">Two-component regulatory system</keyword>
<evidence type="ECO:0000259" key="10">
    <source>
        <dbReference type="PROSITE" id="PS50110"/>
    </source>
</evidence>
<feature type="domain" description="HTH araC/xylS-type" evidence="9">
    <location>
        <begin position="151"/>
        <end position="248"/>
    </location>
</feature>
<protein>
    <submittedName>
        <fullName evidence="11">Two component transcriptional regulator, AraC family</fullName>
    </submittedName>
</protein>
<comment type="subcellular location">
    <subcellularLocation>
        <location evidence="1">Cytoplasm</location>
    </subcellularLocation>
</comment>
<dbReference type="SUPFAM" id="SSF46689">
    <property type="entry name" value="Homeodomain-like"/>
    <property type="match status" value="2"/>
</dbReference>
<dbReference type="PROSITE" id="PS01124">
    <property type="entry name" value="HTH_ARAC_FAMILY_2"/>
    <property type="match status" value="1"/>
</dbReference>
<evidence type="ECO:0000256" key="7">
    <source>
        <dbReference type="ARBA" id="ARBA00023163"/>
    </source>
</evidence>
<evidence type="ECO:0000256" key="6">
    <source>
        <dbReference type="ARBA" id="ARBA00023125"/>
    </source>
</evidence>
<keyword evidence="5" id="KW-0805">Transcription regulation</keyword>
<dbReference type="GO" id="GO:0000160">
    <property type="term" value="P:phosphorelay signal transduction system"/>
    <property type="evidence" value="ECO:0007669"/>
    <property type="project" value="UniProtKB-KW"/>
</dbReference>
<keyword evidence="2" id="KW-0963">Cytoplasm</keyword>
<dbReference type="AlphaFoldDB" id="A0A380G3U1"/>
<dbReference type="PROSITE" id="PS50110">
    <property type="entry name" value="RESPONSE_REGULATORY"/>
    <property type="match status" value="1"/>
</dbReference>
<dbReference type="CDD" id="cd17536">
    <property type="entry name" value="REC_YesN-like"/>
    <property type="match status" value="1"/>
</dbReference>
<dbReference type="Pfam" id="PF00072">
    <property type="entry name" value="Response_reg"/>
    <property type="match status" value="1"/>
</dbReference>
<dbReference type="GO" id="GO:0003700">
    <property type="term" value="F:DNA-binding transcription factor activity"/>
    <property type="evidence" value="ECO:0007669"/>
    <property type="project" value="InterPro"/>
</dbReference>
<dbReference type="GO" id="GO:0043565">
    <property type="term" value="F:sequence-specific DNA binding"/>
    <property type="evidence" value="ECO:0007669"/>
    <property type="project" value="InterPro"/>
</dbReference>
<dbReference type="GO" id="GO:0005737">
    <property type="term" value="C:cytoplasm"/>
    <property type="evidence" value="ECO:0007669"/>
    <property type="project" value="UniProtKB-SubCell"/>
</dbReference>
<evidence type="ECO:0000259" key="9">
    <source>
        <dbReference type="PROSITE" id="PS01124"/>
    </source>
</evidence>
<evidence type="ECO:0000256" key="2">
    <source>
        <dbReference type="ARBA" id="ARBA00022490"/>
    </source>
</evidence>
<accession>A0A380G3U1</accession>
<dbReference type="InterPro" id="IPR011006">
    <property type="entry name" value="CheY-like_superfamily"/>
</dbReference>
<evidence type="ECO:0000256" key="8">
    <source>
        <dbReference type="PROSITE-ProRule" id="PRU00169"/>
    </source>
</evidence>
<keyword evidence="12" id="KW-1185">Reference proteome</keyword>
<sequence length="251" mass="29786">MYKVVICDDERIIREGLKQAISWEDYHFHEVWLAKDGIEGLSLIREHHPDLVITDIRMPRMDGVELLEAIKDLPCQKMILSSYDDFEYMQAGIHHHVLDYLLKPIDLEQLHQRLAQFVPHAHAHKQKSSMTTILPVFQPLMKLEYPDYYVNHVVHHIQHHYDQKWQSAALATELGVSESYLMRVFKAHVGITMLDYLNRYRIYQAISLLQSGDKHYEIAHKVGFTDYKSFSYHFKKYLQMSPREYMNSNQQ</sequence>
<dbReference type="RefSeq" id="WP_019168637.1">
    <property type="nucleotide sequence ID" value="NZ_CAIB01000159.1"/>
</dbReference>
<dbReference type="EMBL" id="UHDP01000003">
    <property type="protein sequence ID" value="SUM45685.1"/>
    <property type="molecule type" value="Genomic_DNA"/>
</dbReference>
<reference evidence="11 12" key="1">
    <citation type="submission" date="2018-06" db="EMBL/GenBank/DDBJ databases">
        <authorList>
            <consortium name="Pathogen Informatics"/>
            <person name="Doyle S."/>
        </authorList>
    </citation>
    <scope>NUCLEOTIDE SEQUENCE [LARGE SCALE GENOMIC DNA]</scope>
    <source>
        <strain evidence="12">NCTC 11048</strain>
    </source>
</reference>
<evidence type="ECO:0000313" key="12">
    <source>
        <dbReference type="Proteomes" id="UP000255549"/>
    </source>
</evidence>
<gene>
    <name evidence="11" type="ORF">NCTC11048_00672</name>
</gene>
<dbReference type="PANTHER" id="PTHR42713">
    <property type="entry name" value="HISTIDINE KINASE-RELATED"/>
    <property type="match status" value="1"/>
</dbReference>
<keyword evidence="7" id="KW-0804">Transcription</keyword>
<dbReference type="InterPro" id="IPR009057">
    <property type="entry name" value="Homeodomain-like_sf"/>
</dbReference>
<evidence type="ECO:0000256" key="5">
    <source>
        <dbReference type="ARBA" id="ARBA00023015"/>
    </source>
</evidence>
<keyword evidence="6" id="KW-0238">DNA-binding</keyword>
<evidence type="ECO:0000256" key="3">
    <source>
        <dbReference type="ARBA" id="ARBA00022553"/>
    </source>
</evidence>
<evidence type="ECO:0000256" key="1">
    <source>
        <dbReference type="ARBA" id="ARBA00004496"/>
    </source>
</evidence>